<evidence type="ECO:0000313" key="4">
    <source>
        <dbReference type="Proteomes" id="UP000613030"/>
    </source>
</evidence>
<keyword evidence="2" id="KW-0732">Signal</keyword>
<evidence type="ECO:0000313" key="3">
    <source>
        <dbReference type="EMBL" id="MBL0744363.1"/>
    </source>
</evidence>
<feature type="compositionally biased region" description="Polar residues" evidence="1">
    <location>
        <begin position="52"/>
        <end position="63"/>
    </location>
</feature>
<feature type="region of interest" description="Disordered" evidence="1">
    <location>
        <begin position="52"/>
        <end position="76"/>
    </location>
</feature>
<evidence type="ECO:0008006" key="5">
    <source>
        <dbReference type="Google" id="ProtNLM"/>
    </source>
</evidence>
<evidence type="ECO:0000256" key="2">
    <source>
        <dbReference type="SAM" id="SignalP"/>
    </source>
</evidence>
<dbReference type="RefSeq" id="WP_202014017.1">
    <property type="nucleotide sequence ID" value="NZ_JAERRB010000010.1"/>
</dbReference>
<accession>A0ABS1KY30</accession>
<sequence>MKNIRILFAALVALFVWSCANENADNALSDTSTSNTTLIDVAETSGQLASGTSFRINGSSTDSTDTHENAHGRRGHPKFRGILDGANLLAPTEELLTIIDAESASDFRGLRISRNGGATITNYDASGNVIALTLPATGGPNGCSFSGHQFPVYDSLLSKIAKTVIDFGSGVTYRRDTVTITRSGKIIITRSGDSANKTEVTTFENYAVNGNTIEGTKTRTSTFDATTGSGKSVTTVTDGKITFSDGTVATWTSDKTRTSTVVLNDNGRPISGEITTEVKTFVTAADGTVIYSHQTTKPLSENLACEGRRSGPVSGTLETHYRTDTVVVDFGDGSCTNRTLTITINGVTTTKTIE</sequence>
<evidence type="ECO:0000256" key="1">
    <source>
        <dbReference type="SAM" id="MobiDB-lite"/>
    </source>
</evidence>
<dbReference type="EMBL" id="JAERRB010000010">
    <property type="protein sequence ID" value="MBL0744363.1"/>
    <property type="molecule type" value="Genomic_DNA"/>
</dbReference>
<dbReference type="Proteomes" id="UP000613030">
    <property type="component" value="Unassembled WGS sequence"/>
</dbReference>
<comment type="caution">
    <text evidence="3">The sequence shown here is derived from an EMBL/GenBank/DDBJ whole genome shotgun (WGS) entry which is preliminary data.</text>
</comment>
<protein>
    <recommendedName>
        <fullName evidence="5">Adhesin domain-containing protein</fullName>
    </recommendedName>
</protein>
<keyword evidence="4" id="KW-1185">Reference proteome</keyword>
<reference evidence="3 4" key="1">
    <citation type="submission" date="2021-01" db="EMBL/GenBank/DDBJ databases">
        <title>Chryseolinea sp. Jin1 Genome sequencing and assembly.</title>
        <authorList>
            <person name="Kim I."/>
        </authorList>
    </citation>
    <scope>NUCLEOTIDE SEQUENCE [LARGE SCALE GENOMIC DNA]</scope>
    <source>
        <strain evidence="3 4">Jin1</strain>
    </source>
</reference>
<name>A0ABS1KY30_9BACT</name>
<gene>
    <name evidence="3" type="ORF">JI741_24230</name>
</gene>
<feature type="chain" id="PRO_5047052464" description="Adhesin domain-containing protein" evidence="2">
    <location>
        <begin position="25"/>
        <end position="354"/>
    </location>
</feature>
<feature type="signal peptide" evidence="2">
    <location>
        <begin position="1"/>
        <end position="24"/>
    </location>
</feature>
<proteinExistence type="predicted"/>
<organism evidence="3 4">
    <name type="scientific">Chryseolinea lacunae</name>
    <dbReference type="NCBI Taxonomy" id="2801331"/>
    <lineage>
        <taxon>Bacteria</taxon>
        <taxon>Pseudomonadati</taxon>
        <taxon>Bacteroidota</taxon>
        <taxon>Cytophagia</taxon>
        <taxon>Cytophagales</taxon>
        <taxon>Fulvivirgaceae</taxon>
        <taxon>Chryseolinea</taxon>
    </lineage>
</organism>